<dbReference type="SUPFAM" id="SSF101898">
    <property type="entry name" value="NHL repeat"/>
    <property type="match status" value="1"/>
</dbReference>
<accession>A0A4Z0LCC3</accession>
<protein>
    <submittedName>
        <fullName evidence="5">Uncharacterized protein</fullName>
    </submittedName>
</protein>
<sequence>MTRTAKTVLLLICLCSCQQHEQNALVTLFGLPKKLKEISGIAYNPKQGSYYAIADSGNENVVYELGKSGEVSSEITIEGVKNVDWEDIASDGSGNVYIGDFGNNANERKDLAIYKITAENMASKKVKTTEKIGFYYPEQTDFPPKKSKLFYDAESFILYQNYLYVFTKNRSKNFDGTTLLYRIPNAAGNHKAELLDSFKTGENYNNGAITAAAISPDGKRIVLLSHSKVWLFEDYSGDAFFKGKTTKLDLHHYSQKEAIAFKNNTTIVIADEKIKKTGGKVYEYALPE</sequence>
<organism evidence="5 6">
    <name type="scientific">Flavobacterium humi</name>
    <dbReference type="NCBI Taxonomy" id="2562683"/>
    <lineage>
        <taxon>Bacteria</taxon>
        <taxon>Pseudomonadati</taxon>
        <taxon>Bacteroidota</taxon>
        <taxon>Flavobacteriia</taxon>
        <taxon>Flavobacteriales</taxon>
        <taxon>Flavobacteriaceae</taxon>
        <taxon>Flavobacterium</taxon>
    </lineage>
</organism>
<dbReference type="InterPro" id="IPR009722">
    <property type="entry name" value="YjiK/CarP"/>
</dbReference>
<dbReference type="Pfam" id="PF06977">
    <property type="entry name" value="SdiA-regulated"/>
    <property type="match status" value="1"/>
</dbReference>
<dbReference type="OrthoDB" id="5599486at2"/>
<proteinExistence type="inferred from homology"/>
<dbReference type="Proteomes" id="UP000297407">
    <property type="component" value="Unassembled WGS sequence"/>
</dbReference>
<reference evidence="5 6" key="1">
    <citation type="submission" date="2019-04" db="EMBL/GenBank/DDBJ databases">
        <title>Flavobacterium sp. strain DS2-A Genome sequencing and assembly.</title>
        <authorList>
            <person name="Kim I."/>
        </authorList>
    </citation>
    <scope>NUCLEOTIDE SEQUENCE [LARGE SCALE GENOMIC DNA]</scope>
    <source>
        <strain evidence="5 6">DS2-A</strain>
    </source>
</reference>
<evidence type="ECO:0000256" key="2">
    <source>
        <dbReference type="ARBA" id="ARBA00009852"/>
    </source>
</evidence>
<dbReference type="GO" id="GO:0005886">
    <property type="term" value="C:plasma membrane"/>
    <property type="evidence" value="ECO:0007669"/>
    <property type="project" value="UniProtKB-SubCell"/>
</dbReference>
<comment type="similarity">
    <text evidence="2">Belongs to the YjiK family.</text>
</comment>
<comment type="caution">
    <text evidence="5">The sequence shown here is derived from an EMBL/GenBank/DDBJ whole genome shotgun (WGS) entry which is preliminary data.</text>
</comment>
<evidence type="ECO:0000313" key="5">
    <source>
        <dbReference type="EMBL" id="TGD59531.1"/>
    </source>
</evidence>
<comment type="subcellular location">
    <subcellularLocation>
        <location evidence="1">Cell membrane</location>
    </subcellularLocation>
</comment>
<keyword evidence="4" id="KW-0472">Membrane</keyword>
<dbReference type="InterPro" id="IPR011042">
    <property type="entry name" value="6-blade_b-propeller_TolB-like"/>
</dbReference>
<dbReference type="Gene3D" id="2.120.10.30">
    <property type="entry name" value="TolB, C-terminal domain"/>
    <property type="match status" value="1"/>
</dbReference>
<gene>
    <name evidence="5" type="ORF">E4635_00940</name>
</gene>
<evidence type="ECO:0000256" key="1">
    <source>
        <dbReference type="ARBA" id="ARBA00004236"/>
    </source>
</evidence>
<evidence type="ECO:0000256" key="4">
    <source>
        <dbReference type="ARBA" id="ARBA00023136"/>
    </source>
</evidence>
<name>A0A4Z0LCC3_9FLAO</name>
<keyword evidence="3" id="KW-1003">Cell membrane</keyword>
<dbReference type="RefSeq" id="WP_135524738.1">
    <property type="nucleotide sequence ID" value="NZ_SRLH01000001.1"/>
</dbReference>
<dbReference type="EMBL" id="SRLH01000001">
    <property type="protein sequence ID" value="TGD59531.1"/>
    <property type="molecule type" value="Genomic_DNA"/>
</dbReference>
<evidence type="ECO:0000313" key="6">
    <source>
        <dbReference type="Proteomes" id="UP000297407"/>
    </source>
</evidence>
<dbReference type="AlphaFoldDB" id="A0A4Z0LCC3"/>
<evidence type="ECO:0000256" key="3">
    <source>
        <dbReference type="ARBA" id="ARBA00022475"/>
    </source>
</evidence>
<keyword evidence="6" id="KW-1185">Reference proteome</keyword>